<gene>
    <name evidence="4" type="ORF">AAG570_001883</name>
</gene>
<dbReference type="PANTHER" id="PTHR14098:SF14">
    <property type="entry name" value="SH2 DOMAIN-CONTAINING PROTEIN"/>
    <property type="match status" value="1"/>
</dbReference>
<dbReference type="Gene3D" id="3.30.505.10">
    <property type="entry name" value="SH2 domain"/>
    <property type="match status" value="1"/>
</dbReference>
<dbReference type="PROSITE" id="PS50001">
    <property type="entry name" value="SH2"/>
    <property type="match status" value="1"/>
</dbReference>
<evidence type="ECO:0000256" key="2">
    <source>
        <dbReference type="PROSITE-ProRule" id="PRU00191"/>
    </source>
</evidence>
<dbReference type="Pfam" id="PF00017">
    <property type="entry name" value="SH2"/>
    <property type="match status" value="1"/>
</dbReference>
<proteinExistence type="predicted"/>
<keyword evidence="5" id="KW-1185">Reference proteome</keyword>
<dbReference type="SUPFAM" id="SSF55550">
    <property type="entry name" value="SH2 domain"/>
    <property type="match status" value="1"/>
</dbReference>
<dbReference type="InterPro" id="IPR051751">
    <property type="entry name" value="Immunoreceptor_sig_adapters"/>
</dbReference>
<evidence type="ECO:0000259" key="3">
    <source>
        <dbReference type="PROSITE" id="PS50001"/>
    </source>
</evidence>
<protein>
    <recommendedName>
        <fullName evidence="3">SH2 domain-containing protein</fullName>
    </recommendedName>
</protein>
<dbReference type="PANTHER" id="PTHR14098">
    <property type="entry name" value="SH2 DOMAIN CONTAINING PROTEIN"/>
    <property type="match status" value="1"/>
</dbReference>
<evidence type="ECO:0000313" key="5">
    <source>
        <dbReference type="Proteomes" id="UP001558652"/>
    </source>
</evidence>
<evidence type="ECO:0000256" key="1">
    <source>
        <dbReference type="ARBA" id="ARBA00022999"/>
    </source>
</evidence>
<dbReference type="GO" id="GO:0005737">
    <property type="term" value="C:cytoplasm"/>
    <property type="evidence" value="ECO:0007669"/>
    <property type="project" value="UniProtKB-ARBA"/>
</dbReference>
<dbReference type="Proteomes" id="UP001558652">
    <property type="component" value="Unassembled WGS sequence"/>
</dbReference>
<dbReference type="EMBL" id="JBFDAA010000011">
    <property type="protein sequence ID" value="KAL1124113.1"/>
    <property type="molecule type" value="Genomic_DNA"/>
</dbReference>
<name>A0ABD0Y9V4_9HEMI</name>
<reference evidence="4 5" key="1">
    <citation type="submission" date="2024-07" db="EMBL/GenBank/DDBJ databases">
        <title>Chromosome-level genome assembly of the water stick insect Ranatra chinensis (Heteroptera: Nepidae).</title>
        <authorList>
            <person name="Liu X."/>
        </authorList>
    </citation>
    <scope>NUCLEOTIDE SEQUENCE [LARGE SCALE GENOMIC DNA]</scope>
    <source>
        <strain evidence="4">Cailab_2021Rc</strain>
        <tissue evidence="4">Muscle</tissue>
    </source>
</reference>
<feature type="domain" description="SH2" evidence="3">
    <location>
        <begin position="75"/>
        <end position="176"/>
    </location>
</feature>
<accession>A0ABD0Y9V4</accession>
<evidence type="ECO:0000313" key="4">
    <source>
        <dbReference type="EMBL" id="KAL1124113.1"/>
    </source>
</evidence>
<dbReference type="InterPro" id="IPR036860">
    <property type="entry name" value="SH2_dom_sf"/>
</dbReference>
<dbReference type="AlphaFoldDB" id="A0ABD0Y9V4"/>
<keyword evidence="1 2" id="KW-0727">SH2 domain</keyword>
<dbReference type="InterPro" id="IPR000980">
    <property type="entry name" value="SH2"/>
</dbReference>
<sequence length="195" mass="22376">MCFYVRMVGRVGSNLALRVCHDLADWAAAAKRRIRYAFCRLFARYDDVGPTHGYPPWDETACHQTNLVIGLEDKQWYHNVDRKRAQELVTAGGNGCFIVRPSSTHPLTLTVYYGHRAYNIPIRRREDGLVALGVRKQNERTFQNIEDLIYFHEKEELIMFSAGEESGKTVLSSTPVKVVGEKESKHKAEEIYIIN</sequence>
<comment type="caution">
    <text evidence="4">The sequence shown here is derived from an EMBL/GenBank/DDBJ whole genome shotgun (WGS) entry which is preliminary data.</text>
</comment>
<dbReference type="SMART" id="SM00252">
    <property type="entry name" value="SH2"/>
    <property type="match status" value="1"/>
</dbReference>
<organism evidence="4 5">
    <name type="scientific">Ranatra chinensis</name>
    <dbReference type="NCBI Taxonomy" id="642074"/>
    <lineage>
        <taxon>Eukaryota</taxon>
        <taxon>Metazoa</taxon>
        <taxon>Ecdysozoa</taxon>
        <taxon>Arthropoda</taxon>
        <taxon>Hexapoda</taxon>
        <taxon>Insecta</taxon>
        <taxon>Pterygota</taxon>
        <taxon>Neoptera</taxon>
        <taxon>Paraneoptera</taxon>
        <taxon>Hemiptera</taxon>
        <taxon>Heteroptera</taxon>
        <taxon>Panheteroptera</taxon>
        <taxon>Nepomorpha</taxon>
        <taxon>Nepidae</taxon>
        <taxon>Ranatrinae</taxon>
        <taxon>Ranatra</taxon>
    </lineage>
</organism>